<reference evidence="4" key="1">
    <citation type="journal article" date="2011" name="Genome Biol.">
        <title>Comparative genomics of the social amoebae Dictyostelium discoideum and Dictyostelium purpureum.</title>
        <authorList>
            <consortium name="US DOE Joint Genome Institute (JGI-PGF)"/>
            <person name="Sucgang R."/>
            <person name="Kuo A."/>
            <person name="Tian X."/>
            <person name="Salerno W."/>
            <person name="Parikh A."/>
            <person name="Feasley C.L."/>
            <person name="Dalin E."/>
            <person name="Tu H."/>
            <person name="Huang E."/>
            <person name="Barry K."/>
            <person name="Lindquist E."/>
            <person name="Shapiro H."/>
            <person name="Bruce D."/>
            <person name="Schmutz J."/>
            <person name="Salamov A."/>
            <person name="Fey P."/>
            <person name="Gaudet P."/>
            <person name="Anjard C."/>
            <person name="Babu M.M."/>
            <person name="Basu S."/>
            <person name="Bushmanova Y."/>
            <person name="van der Wel H."/>
            <person name="Katoh-Kurasawa M."/>
            <person name="Dinh C."/>
            <person name="Coutinho P.M."/>
            <person name="Saito T."/>
            <person name="Elias M."/>
            <person name="Schaap P."/>
            <person name="Kay R.R."/>
            <person name="Henrissat B."/>
            <person name="Eichinger L."/>
            <person name="Rivero F."/>
            <person name="Putnam N.H."/>
            <person name="West C.M."/>
            <person name="Loomis W.F."/>
            <person name="Chisholm R.L."/>
            <person name="Shaulsky G."/>
            <person name="Strassmann J.E."/>
            <person name="Queller D.C."/>
            <person name="Kuspa A."/>
            <person name="Grigoriev I.V."/>
        </authorList>
    </citation>
    <scope>NUCLEOTIDE SEQUENCE [LARGE SCALE GENOMIC DNA]</scope>
    <source>
        <strain evidence="4">QSDP1</strain>
    </source>
</reference>
<keyword evidence="2" id="KW-0472">Membrane</keyword>
<organism evidence="3 4">
    <name type="scientific">Dictyostelium purpureum</name>
    <name type="common">Slime mold</name>
    <dbReference type="NCBI Taxonomy" id="5786"/>
    <lineage>
        <taxon>Eukaryota</taxon>
        <taxon>Amoebozoa</taxon>
        <taxon>Evosea</taxon>
        <taxon>Eumycetozoa</taxon>
        <taxon>Dictyostelia</taxon>
        <taxon>Dictyosteliales</taxon>
        <taxon>Dictyosteliaceae</taxon>
        <taxon>Dictyostelium</taxon>
    </lineage>
</organism>
<dbReference type="EMBL" id="GL870947">
    <property type="protein sequence ID" value="EGC40067.1"/>
    <property type="molecule type" value="Genomic_DNA"/>
</dbReference>
<evidence type="ECO:0000313" key="3">
    <source>
        <dbReference type="EMBL" id="EGC40067.1"/>
    </source>
</evidence>
<keyword evidence="2" id="KW-0812">Transmembrane</keyword>
<evidence type="ECO:0000256" key="2">
    <source>
        <dbReference type="SAM" id="Phobius"/>
    </source>
</evidence>
<dbReference type="Proteomes" id="UP000001064">
    <property type="component" value="Unassembled WGS sequence"/>
</dbReference>
<evidence type="ECO:0000256" key="1">
    <source>
        <dbReference type="SAM" id="MobiDB-lite"/>
    </source>
</evidence>
<dbReference type="KEGG" id="dpp:DICPUDRAFT_74365"/>
<dbReference type="AlphaFoldDB" id="F0Z7I7"/>
<dbReference type="RefSeq" id="XP_003283416.1">
    <property type="nucleotide sequence ID" value="XM_003283368.1"/>
</dbReference>
<evidence type="ECO:0000313" key="4">
    <source>
        <dbReference type="Proteomes" id="UP000001064"/>
    </source>
</evidence>
<accession>F0Z7I7</accession>
<feature type="region of interest" description="Disordered" evidence="1">
    <location>
        <begin position="219"/>
        <end position="267"/>
    </location>
</feature>
<dbReference type="GeneID" id="10509321"/>
<feature type="transmembrane region" description="Helical" evidence="2">
    <location>
        <begin position="63"/>
        <end position="82"/>
    </location>
</feature>
<sequence length="267" mass="31127">MNKKYEIPTNKNIFCYSSKTEILEPPTTLPDELRLWTSLSLEDYSNIVHRLNIHFKNKQKSSFVWFLLLICIVVSVVLYVKQPLETKYITIILVGSLLIVVIFHFYVITLLNKNLNRILIVLNEQYSCKGLKIESENFTVGFGRNRRNITRINIAYNEDWNRQPNPQLFENPIIQPNHQEIELSTIQQIPSQPYYTPPIPPPNNVYNSISLEKDDQQSISNNYSQPQSINNNYSQPQSINNNYSQPQSYSNVDNIPIDLESPHKINK</sequence>
<feature type="transmembrane region" description="Helical" evidence="2">
    <location>
        <begin position="88"/>
        <end position="111"/>
    </location>
</feature>
<dbReference type="VEuPathDB" id="AmoebaDB:DICPUDRAFT_74365"/>
<keyword evidence="4" id="KW-1185">Reference proteome</keyword>
<feature type="compositionally biased region" description="Low complexity" evidence="1">
    <location>
        <begin position="219"/>
        <end position="251"/>
    </location>
</feature>
<name>F0Z7I7_DICPU</name>
<gene>
    <name evidence="3" type="ORF">DICPUDRAFT_74365</name>
</gene>
<proteinExistence type="predicted"/>
<dbReference type="InParanoid" id="F0Z7I7"/>
<keyword evidence="2" id="KW-1133">Transmembrane helix</keyword>
<protein>
    <submittedName>
        <fullName evidence="3">Uncharacterized protein</fullName>
    </submittedName>
</protein>